<dbReference type="PANTHER" id="PTHR43142:SF1">
    <property type="entry name" value="CARBOXYLIC ESTER HYDROLASE"/>
    <property type="match status" value="1"/>
</dbReference>
<dbReference type="KEGG" id="nvi:100114099"/>
<evidence type="ECO:0000313" key="9">
    <source>
        <dbReference type="EnsemblMetazoa" id="XP_001599255"/>
    </source>
</evidence>
<dbReference type="PROSITE" id="PS00122">
    <property type="entry name" value="CARBOXYLESTERASE_B_1"/>
    <property type="match status" value="1"/>
</dbReference>
<dbReference type="InterPro" id="IPR029058">
    <property type="entry name" value="AB_hydrolase_fold"/>
</dbReference>
<dbReference type="Gene3D" id="3.40.50.1820">
    <property type="entry name" value="alpha/beta hydrolase"/>
    <property type="match status" value="1"/>
</dbReference>
<dbReference type="GO" id="GO:0052689">
    <property type="term" value="F:carboxylic ester hydrolase activity"/>
    <property type="evidence" value="ECO:0007669"/>
    <property type="project" value="UniProtKB-KW"/>
</dbReference>
<dbReference type="PANTHER" id="PTHR43142">
    <property type="entry name" value="CARBOXYLIC ESTER HYDROLASE"/>
    <property type="match status" value="1"/>
</dbReference>
<evidence type="ECO:0000256" key="3">
    <source>
        <dbReference type="ARBA" id="ARBA00022801"/>
    </source>
</evidence>
<evidence type="ECO:0000256" key="4">
    <source>
        <dbReference type="ARBA" id="ARBA00023157"/>
    </source>
</evidence>
<dbReference type="InterPro" id="IPR019826">
    <property type="entry name" value="Carboxylesterase_B_AS"/>
</dbReference>
<evidence type="ECO:0000256" key="1">
    <source>
        <dbReference type="ARBA" id="ARBA00005964"/>
    </source>
</evidence>
<sequence>MRKLSRVTRSLTPDIAGSTRISPAQQELILQTMRGFLYLLLGTFLLADSALAYKPLAHIKNGTLEGTVMKSRKGREFYGFRGIPYALPPISELRFEPPKPAAAWAGVRSAKEDANICTQRNIYTHQEEIVGIEDCLYLNVHTPKLPGRNEANYGAYPVMVWFHGGGWVTGAGHSEFYGPKFLLDHDVILVTVNYRLGPLGFLSTEDLVTPGNNGMKDQAQAIRWVHENIADFGGDPNRVTLFGESAGGVAVHYHMTSPLSRGLFQRGISQSGTALCPWALTRPGLARKKAQRVAELLGCPKDDSRKLVDCLRTKEAVDIIGTDRAFQVFDYCPMIPFRPVIEPDHPGAFLKEDPAISLKNGRLSDITWMTGITSHEGTLRVPGLYGLNNGELIKRLDKDFENLAPTTLLFEDTCPQQNYKNVSKAIREFYFGDKPLDKSTKYEVINMYSDAWFNYAADEAVRDHLKLFSSPIYYYYFSYRGSASFSRIFGDPTEDYGVSHADELQYLFPVGEQLFQDIPLSKEDNRIIDIVTALWYNFAKSGNPTPEITPDTPTKWKPVHTPALEYLNIGNSKDIHMSKNLFPERLKFWSDLMPSIRDIDGVTYQYKPIRDEL</sequence>
<dbReference type="EnsemblMetazoa" id="XM_001599205">
    <property type="protein sequence ID" value="XP_001599255"/>
    <property type="gene ID" value="LOC100114099"/>
</dbReference>
<dbReference type="EC" id="3.1.1.-" evidence="6"/>
<dbReference type="AlphaFoldDB" id="A0A7M7G1V6"/>
<keyword evidence="2" id="KW-0719">Serine esterase</keyword>
<accession>A0A7M7G1V6</accession>
<protein>
    <recommendedName>
        <fullName evidence="6">Carboxylic ester hydrolase</fullName>
        <ecNumber evidence="6">3.1.1.-</ecNumber>
    </recommendedName>
</protein>
<reference evidence="9" key="1">
    <citation type="submission" date="2021-01" db="UniProtKB">
        <authorList>
            <consortium name="EnsemblMetazoa"/>
        </authorList>
    </citation>
    <scope>IDENTIFICATION</scope>
</reference>
<dbReference type="Proteomes" id="UP000002358">
    <property type="component" value="Chromosome 1"/>
</dbReference>
<feature type="domain" description="Carboxylesterase type B" evidence="8">
    <location>
        <begin position="55"/>
        <end position="589"/>
    </location>
</feature>
<dbReference type="FunFam" id="3.40.50.1820:FF:000155">
    <property type="entry name" value="Carboxylic ester hydrolase"/>
    <property type="match status" value="1"/>
</dbReference>
<dbReference type="OrthoDB" id="19653at2759"/>
<dbReference type="RefSeq" id="XP_001599255.3">
    <property type="nucleotide sequence ID" value="XM_001599205.6"/>
</dbReference>
<comment type="similarity">
    <text evidence="1 6">Belongs to the type-B carboxylesterase/lipase family.</text>
</comment>
<dbReference type="SMR" id="A0A7M7G1V6"/>
<organism evidence="9 10">
    <name type="scientific">Nasonia vitripennis</name>
    <name type="common">Parasitic wasp</name>
    <dbReference type="NCBI Taxonomy" id="7425"/>
    <lineage>
        <taxon>Eukaryota</taxon>
        <taxon>Metazoa</taxon>
        <taxon>Ecdysozoa</taxon>
        <taxon>Arthropoda</taxon>
        <taxon>Hexapoda</taxon>
        <taxon>Insecta</taxon>
        <taxon>Pterygota</taxon>
        <taxon>Neoptera</taxon>
        <taxon>Endopterygota</taxon>
        <taxon>Hymenoptera</taxon>
        <taxon>Apocrita</taxon>
        <taxon>Proctotrupomorpha</taxon>
        <taxon>Chalcidoidea</taxon>
        <taxon>Pteromalidae</taxon>
        <taxon>Pteromalinae</taxon>
        <taxon>Nasonia</taxon>
    </lineage>
</organism>
<evidence type="ECO:0000256" key="2">
    <source>
        <dbReference type="ARBA" id="ARBA00022487"/>
    </source>
</evidence>
<evidence type="ECO:0000313" key="10">
    <source>
        <dbReference type="Proteomes" id="UP000002358"/>
    </source>
</evidence>
<name>A0A7M7G1V6_NASVI</name>
<keyword evidence="3 6" id="KW-0378">Hydrolase</keyword>
<evidence type="ECO:0000259" key="8">
    <source>
        <dbReference type="Pfam" id="PF00135"/>
    </source>
</evidence>
<dbReference type="CDD" id="cd00312">
    <property type="entry name" value="Esterase_lipase"/>
    <property type="match status" value="1"/>
</dbReference>
<dbReference type="Pfam" id="PF00135">
    <property type="entry name" value="COesterase"/>
    <property type="match status" value="1"/>
</dbReference>
<dbReference type="InParanoid" id="A0A7M7G1V6"/>
<keyword evidence="7" id="KW-0812">Transmembrane</keyword>
<keyword evidence="4" id="KW-1015">Disulfide bond</keyword>
<evidence type="ECO:0000256" key="6">
    <source>
        <dbReference type="RuleBase" id="RU361235"/>
    </source>
</evidence>
<dbReference type="SUPFAM" id="SSF53474">
    <property type="entry name" value="alpha/beta-Hydrolases"/>
    <property type="match status" value="1"/>
</dbReference>
<feature type="transmembrane region" description="Helical" evidence="7">
    <location>
        <begin position="35"/>
        <end position="53"/>
    </location>
</feature>
<keyword evidence="10" id="KW-1185">Reference proteome</keyword>
<keyword evidence="5" id="KW-0325">Glycoprotein</keyword>
<keyword evidence="7" id="KW-0472">Membrane</keyword>
<evidence type="ECO:0000256" key="5">
    <source>
        <dbReference type="ARBA" id="ARBA00023180"/>
    </source>
</evidence>
<keyword evidence="7" id="KW-1133">Transmembrane helix</keyword>
<dbReference type="GeneID" id="100114099"/>
<proteinExistence type="inferred from homology"/>
<dbReference type="ESTHER" id="nasvi-k7j7k5">
    <property type="family name" value="Carb_B_Arthropoda"/>
</dbReference>
<dbReference type="InterPro" id="IPR002018">
    <property type="entry name" value="CarbesteraseB"/>
</dbReference>
<evidence type="ECO:0000256" key="7">
    <source>
        <dbReference type="SAM" id="Phobius"/>
    </source>
</evidence>